<dbReference type="EMBL" id="CM017873">
    <property type="protein sequence ID" value="KAG1331551.1"/>
    <property type="molecule type" value="Genomic_DNA"/>
</dbReference>
<dbReference type="CDD" id="cd09629">
    <property type="entry name" value="DOMON_CIL1_like"/>
    <property type="match status" value="1"/>
</dbReference>
<keyword evidence="6 10" id="KW-0249">Electron transport</keyword>
<dbReference type="PIRSF" id="PIRSF037471">
    <property type="entry name" value="UCP037471"/>
    <property type="match status" value="1"/>
</dbReference>
<keyword evidence="8 10" id="KW-0472">Membrane</keyword>
<feature type="binding site" description="axial binding residue" evidence="11">
    <location>
        <position position="242"/>
    </location>
    <ligand>
        <name>heme b</name>
        <dbReference type="ChEBI" id="CHEBI:60344"/>
        <label>1</label>
    </ligand>
    <ligandPart>
        <name>Fe</name>
        <dbReference type="ChEBI" id="CHEBI:18248"/>
    </ligandPart>
</feature>
<dbReference type="PROSITE" id="PS50939">
    <property type="entry name" value="CYTOCHROME_B561"/>
    <property type="match status" value="1"/>
</dbReference>
<feature type="transmembrane region" description="Helical" evidence="13">
    <location>
        <begin position="237"/>
        <end position="258"/>
    </location>
</feature>
<evidence type="ECO:0000256" key="4">
    <source>
        <dbReference type="ARBA" id="ARBA00022723"/>
    </source>
</evidence>
<evidence type="ECO:0000256" key="7">
    <source>
        <dbReference type="ARBA" id="ARBA00022989"/>
    </source>
</evidence>
<dbReference type="GO" id="GO:0046872">
    <property type="term" value="F:metal ion binding"/>
    <property type="evidence" value="ECO:0007669"/>
    <property type="project" value="UniProtKB-KW"/>
</dbReference>
<dbReference type="CDD" id="cd08760">
    <property type="entry name" value="Cyt_b561_FRRS1_like"/>
    <property type="match status" value="1"/>
</dbReference>
<evidence type="ECO:0000256" key="13">
    <source>
        <dbReference type="SAM" id="Phobius"/>
    </source>
</evidence>
<keyword evidence="18" id="KW-1185">Reference proteome</keyword>
<dbReference type="InterPro" id="IPR006593">
    <property type="entry name" value="Cyt_b561/ferric_Rdtase_TM"/>
</dbReference>
<comment type="function">
    <text evidence="9">May act as a catecholamine-responsive trans-membrane electron transporter.</text>
</comment>
<dbReference type="Gene3D" id="1.20.120.1770">
    <property type="match status" value="1"/>
</dbReference>
<dbReference type="InterPro" id="IPR005018">
    <property type="entry name" value="DOMON_domain"/>
</dbReference>
<sequence length="397" mass="42657">MASTLVFLFSLLLLLLLPLPSFSQSCTSQTFSNNRLFATCNNLPHLSAALHWTYDAANSTLSVAFIAPPSRPGGWVAWALNPTGSGMVGAQAVVGLRQSSGGSLVAKTFNISAYGPVTPSRIAFETWELEAEEGAGGVMTVFATIKLPRGVTTMNQAWQVGPSSTGGLPDKHDFGVGNLNAKATLDVVSGQSSGGTDSRLKEKNIHGILNAVSWGILLPIGAIIARYLKAFKSLGSAWFYLHVVCQLTGYAVGVTGWAIGLNLGKKSKGIQYTTHRNLGIALFSLATLQITALFLRPKKDHKYRVYWNRYHQLVGMAVVILGIINVFRGLEILSPAHKWKDAYIVVLCVLGVIALMLEVTTCFIARRRKLDSSDSTKKYNGSGAANGQRGFQQPLSA</sequence>
<feature type="domain" description="Cytochrome b561" evidence="16">
    <location>
        <begin position="168"/>
        <end position="366"/>
    </location>
</feature>
<evidence type="ECO:0000259" key="15">
    <source>
        <dbReference type="PROSITE" id="PS50836"/>
    </source>
</evidence>
<evidence type="ECO:0000256" key="12">
    <source>
        <dbReference type="SAM" id="MobiDB-lite"/>
    </source>
</evidence>
<evidence type="ECO:0000256" key="5">
    <source>
        <dbReference type="ARBA" id="ARBA00022729"/>
    </source>
</evidence>
<dbReference type="InterPro" id="IPR017214">
    <property type="entry name" value="UCP037471"/>
</dbReference>
<feature type="transmembrane region" description="Helical" evidence="13">
    <location>
        <begin position="307"/>
        <end position="330"/>
    </location>
</feature>
<evidence type="ECO:0000256" key="6">
    <source>
        <dbReference type="ARBA" id="ARBA00022982"/>
    </source>
</evidence>
<evidence type="ECO:0000256" key="10">
    <source>
        <dbReference type="PIRNR" id="PIRNR037471"/>
    </source>
</evidence>
<feature type="binding site" description="axial binding residue" evidence="11">
    <location>
        <position position="275"/>
    </location>
    <ligand>
        <name>heme b</name>
        <dbReference type="ChEBI" id="CHEBI:60344"/>
        <label>1</label>
    </ligand>
    <ligandPart>
        <name>Fe</name>
        <dbReference type="ChEBI" id="CHEBI:18248"/>
    </ligandPart>
</feature>
<feature type="domain" description="DOMON" evidence="15">
    <location>
        <begin position="46"/>
        <end position="161"/>
    </location>
</feature>
<evidence type="ECO:0000259" key="16">
    <source>
        <dbReference type="PROSITE" id="PS50939"/>
    </source>
</evidence>
<feature type="binding site" description="axial binding residue" evidence="11">
    <location>
        <position position="311"/>
    </location>
    <ligand>
        <name>heme b</name>
        <dbReference type="ChEBI" id="CHEBI:60344"/>
        <label>1</label>
    </ligand>
    <ligandPart>
        <name>Fe</name>
        <dbReference type="ChEBI" id="CHEBI:18248"/>
    </ligandPart>
</feature>
<reference evidence="17" key="2">
    <citation type="submission" date="2019-07" db="EMBL/GenBank/DDBJ databases">
        <authorList>
            <person name="Yang Y."/>
            <person name="Bocs S."/>
            <person name="Baudouin L."/>
        </authorList>
    </citation>
    <scope>NUCLEOTIDE SEQUENCE</scope>
    <source>
        <tissue evidence="17">Spear leaf of Hainan Tall coconut</tissue>
    </source>
</reference>
<name>A0A8K0MXC2_COCNU</name>
<evidence type="ECO:0000256" key="8">
    <source>
        <dbReference type="ARBA" id="ARBA00023136"/>
    </source>
</evidence>
<evidence type="ECO:0000256" key="1">
    <source>
        <dbReference type="ARBA" id="ARBA00004141"/>
    </source>
</evidence>
<dbReference type="PANTHER" id="PTHR23130">
    <property type="entry name" value="CYTOCHROME B561 AND DOMON DOMAIN-CONTAINING PROTEIN"/>
    <property type="match status" value="1"/>
</dbReference>
<dbReference type="AlphaFoldDB" id="A0A8K0MXC2"/>
<keyword evidence="4 11" id="KW-0479">Metal-binding</keyword>
<feature type="region of interest" description="Disordered" evidence="12">
    <location>
        <begin position="373"/>
        <end position="397"/>
    </location>
</feature>
<dbReference type="Pfam" id="PF03188">
    <property type="entry name" value="Cytochrom_B561"/>
    <property type="match status" value="1"/>
</dbReference>
<keyword evidence="5 14" id="KW-0732">Signal</keyword>
<keyword evidence="7 13" id="KW-1133">Transmembrane helix</keyword>
<feature type="signal peptide" evidence="14">
    <location>
        <begin position="1"/>
        <end position="23"/>
    </location>
</feature>
<proteinExistence type="predicted"/>
<comment type="subcellular location">
    <subcellularLocation>
        <location evidence="1">Membrane</location>
        <topology evidence="1">Multi-pass membrane protein</topology>
    </subcellularLocation>
</comment>
<evidence type="ECO:0000256" key="14">
    <source>
        <dbReference type="SAM" id="SignalP"/>
    </source>
</evidence>
<keyword evidence="2 10" id="KW-0813">Transport</keyword>
<feature type="compositionally biased region" description="Polar residues" evidence="12">
    <location>
        <begin position="383"/>
        <end position="397"/>
    </location>
</feature>
<dbReference type="GO" id="GO:0016020">
    <property type="term" value="C:membrane"/>
    <property type="evidence" value="ECO:0007669"/>
    <property type="project" value="UniProtKB-SubCell"/>
</dbReference>
<feature type="transmembrane region" description="Helical" evidence="13">
    <location>
        <begin position="342"/>
        <end position="365"/>
    </location>
</feature>
<evidence type="ECO:0000256" key="2">
    <source>
        <dbReference type="ARBA" id="ARBA00022448"/>
    </source>
</evidence>
<reference evidence="17" key="1">
    <citation type="journal article" date="2017" name="Gigascience">
        <title>The genome draft of coconut (Cocos nucifera).</title>
        <authorList>
            <person name="Xiao Y."/>
            <person name="Xu P."/>
            <person name="Fan H."/>
            <person name="Baudouin L."/>
            <person name="Xia W."/>
            <person name="Bocs S."/>
            <person name="Xu J."/>
            <person name="Li Q."/>
            <person name="Guo A."/>
            <person name="Zhou L."/>
            <person name="Li J."/>
            <person name="Wu Y."/>
            <person name="Ma Z."/>
            <person name="Armero A."/>
            <person name="Issali A.E."/>
            <person name="Liu N."/>
            <person name="Peng M."/>
            <person name="Yang Y."/>
        </authorList>
    </citation>
    <scope>NUCLEOTIDE SEQUENCE</scope>
    <source>
        <tissue evidence="17">Spear leaf of Hainan Tall coconut</tissue>
    </source>
</reference>
<dbReference type="InterPro" id="IPR045265">
    <property type="entry name" value="AIR12_DOMON"/>
</dbReference>
<dbReference type="Proteomes" id="UP000797356">
    <property type="component" value="Chromosome 2"/>
</dbReference>
<dbReference type="PROSITE" id="PS50836">
    <property type="entry name" value="DOMON"/>
    <property type="match status" value="1"/>
</dbReference>
<evidence type="ECO:0000256" key="11">
    <source>
        <dbReference type="PIRSR" id="PIRSR037471-1"/>
    </source>
</evidence>
<feature type="binding site" description="axial binding residue" evidence="11">
    <location>
        <position position="206"/>
    </location>
    <ligand>
        <name>heme b</name>
        <dbReference type="ChEBI" id="CHEBI:60344"/>
        <label>1</label>
    </ligand>
    <ligandPart>
        <name>Fe</name>
        <dbReference type="ChEBI" id="CHEBI:18248"/>
    </ligandPart>
</feature>
<keyword evidence="3 13" id="KW-0812">Transmembrane</keyword>
<dbReference type="OrthoDB" id="2419613at2759"/>
<dbReference type="FunFam" id="1.20.120.1770:FF:000007">
    <property type="entry name" value="Cytochrome b561 and DOMON domain-containing protein"/>
    <property type="match status" value="1"/>
</dbReference>
<gene>
    <name evidence="17" type="ORF">COCNU_02G015190</name>
</gene>
<evidence type="ECO:0000256" key="9">
    <source>
        <dbReference type="ARBA" id="ARBA00053871"/>
    </source>
</evidence>
<evidence type="ECO:0000313" key="17">
    <source>
        <dbReference type="EMBL" id="KAG1331551.1"/>
    </source>
</evidence>
<dbReference type="PANTHER" id="PTHR23130:SF195">
    <property type="entry name" value="CYTOCHROME B561 AND DOMON DOMAIN-CONTAINING PROTEIN"/>
    <property type="match status" value="1"/>
</dbReference>
<keyword evidence="11" id="KW-0408">Iron</keyword>
<feature type="chain" id="PRO_5035444997" description="Cytochrome b561 and DOMON domain-containing protein" evidence="14">
    <location>
        <begin position="24"/>
        <end position="397"/>
    </location>
</feature>
<evidence type="ECO:0000313" key="18">
    <source>
        <dbReference type="Proteomes" id="UP000797356"/>
    </source>
</evidence>
<organism evidence="17 18">
    <name type="scientific">Cocos nucifera</name>
    <name type="common">Coconut palm</name>
    <dbReference type="NCBI Taxonomy" id="13894"/>
    <lineage>
        <taxon>Eukaryota</taxon>
        <taxon>Viridiplantae</taxon>
        <taxon>Streptophyta</taxon>
        <taxon>Embryophyta</taxon>
        <taxon>Tracheophyta</taxon>
        <taxon>Spermatophyta</taxon>
        <taxon>Magnoliopsida</taxon>
        <taxon>Liliopsida</taxon>
        <taxon>Arecaceae</taxon>
        <taxon>Arecoideae</taxon>
        <taxon>Cocoseae</taxon>
        <taxon>Attaleinae</taxon>
        <taxon>Cocos</taxon>
    </lineage>
</organism>
<dbReference type="SMART" id="SM00665">
    <property type="entry name" value="B561"/>
    <property type="match status" value="1"/>
</dbReference>
<evidence type="ECO:0000256" key="3">
    <source>
        <dbReference type="ARBA" id="ARBA00022692"/>
    </source>
</evidence>
<protein>
    <recommendedName>
        <fullName evidence="10">Cytochrome b561 and DOMON domain-containing protein</fullName>
    </recommendedName>
</protein>
<comment type="caution">
    <text evidence="17">The sequence shown here is derived from an EMBL/GenBank/DDBJ whole genome shotgun (WGS) entry which is preliminary data.</text>
</comment>
<feature type="transmembrane region" description="Helical" evidence="13">
    <location>
        <begin position="207"/>
        <end position="225"/>
    </location>
</feature>
<comment type="cofactor">
    <cofactor evidence="10">
        <name>heme b</name>
        <dbReference type="ChEBI" id="CHEBI:60344"/>
    </cofactor>
    <text evidence="10">Binds 2 heme b groups non-covalently.</text>
</comment>
<dbReference type="Pfam" id="PF04526">
    <property type="entry name" value="DUF568"/>
    <property type="match status" value="1"/>
</dbReference>
<accession>A0A8K0MXC2</accession>